<evidence type="ECO:0000256" key="9">
    <source>
        <dbReference type="PIRSR" id="PIRSR032067-1"/>
    </source>
</evidence>
<dbReference type="RefSeq" id="WP_101577833.1">
    <property type="nucleotide sequence ID" value="NZ_PGVA01000028.1"/>
</dbReference>
<dbReference type="PIRSF" id="PIRSF032067">
    <property type="entry name" value="Cyanophycinase"/>
    <property type="match status" value="1"/>
</dbReference>
<keyword evidence="13" id="KW-1185">Reference proteome</keyword>
<keyword evidence="7" id="KW-0378">Hydrolase</keyword>
<accession>A0A2N5GKR9</accession>
<dbReference type="NCBIfam" id="TIGR02069">
    <property type="entry name" value="cyanophycinase"/>
    <property type="match status" value="1"/>
</dbReference>
<evidence type="ECO:0000313" key="10">
    <source>
        <dbReference type="EMBL" id="PLR82117.1"/>
    </source>
</evidence>
<dbReference type="GO" id="GO:0006508">
    <property type="term" value="P:proteolysis"/>
    <property type="evidence" value="ECO:0007669"/>
    <property type="project" value="UniProtKB-KW"/>
</dbReference>
<evidence type="ECO:0000256" key="6">
    <source>
        <dbReference type="ARBA" id="ARBA00022670"/>
    </source>
</evidence>
<feature type="active site" description="Charge relay system" evidence="9">
    <location>
        <position position="128"/>
    </location>
</feature>
<comment type="similarity">
    <text evidence="3">Belongs to the peptidase S51 family.</text>
</comment>
<dbReference type="InterPro" id="IPR029062">
    <property type="entry name" value="Class_I_gatase-like"/>
</dbReference>
<evidence type="ECO:0000256" key="1">
    <source>
        <dbReference type="ARBA" id="ARBA00001092"/>
    </source>
</evidence>
<sequence>MYPGELLIIGGHEEKFNGVEILRKFAELAGKGRGAVGILPTASEIPEQVSADYIEAFKNLGIHDIKVLEVDSREKADSDQIAAMVSGLSALFITGGNQSRLTEFIAGTKLFDALKEARQRGMVLAGTSAGASIMGSDMIASAKTKENDKGLKIEMGKGFGFLENFLIDQHFSQRARFGRLLGAIAENPELVGIGIDENTAILINGSVFKVFGEHQVFVVDGKEGHLIDVIKSDNGGEELTITDFKLHTLTDGFSFDLSSRKLISRKEDSQE</sequence>
<dbReference type="Proteomes" id="UP000234951">
    <property type="component" value="Unassembled WGS sequence"/>
</dbReference>
<dbReference type="PANTHER" id="PTHR36175:SF1">
    <property type="entry name" value="CYANOPHYCINASE"/>
    <property type="match status" value="1"/>
</dbReference>
<evidence type="ECO:0000256" key="2">
    <source>
        <dbReference type="ARBA" id="ARBA00002039"/>
    </source>
</evidence>
<feature type="active site" description="Charge relay system" evidence="9">
    <location>
        <position position="170"/>
    </location>
</feature>
<evidence type="ECO:0000313" key="11">
    <source>
        <dbReference type="EMBL" id="PLR97977.1"/>
    </source>
</evidence>
<dbReference type="CDD" id="cd03145">
    <property type="entry name" value="GAT1_cyanophycinase"/>
    <property type="match status" value="1"/>
</dbReference>
<keyword evidence="8" id="KW-0720">Serine protease</keyword>
<dbReference type="GO" id="GO:0008241">
    <property type="term" value="F:peptidyl-dipeptidase activity"/>
    <property type="evidence" value="ECO:0007669"/>
    <property type="project" value="UniProtKB-EC"/>
</dbReference>
<dbReference type="EMBL" id="PGVA01000028">
    <property type="protein sequence ID" value="PLR82117.1"/>
    <property type="molecule type" value="Genomic_DNA"/>
</dbReference>
<dbReference type="EC" id="3.4.15.6" evidence="4"/>
<dbReference type="InterPro" id="IPR011811">
    <property type="entry name" value="Peptidase_S51_cyanophycinase"/>
</dbReference>
<evidence type="ECO:0000256" key="8">
    <source>
        <dbReference type="ARBA" id="ARBA00022825"/>
    </source>
</evidence>
<dbReference type="Gene3D" id="3.40.50.880">
    <property type="match status" value="1"/>
</dbReference>
<keyword evidence="6" id="KW-0645">Protease</keyword>
<dbReference type="PANTHER" id="PTHR36175">
    <property type="entry name" value="CYANOPHYCINASE"/>
    <property type="match status" value="1"/>
</dbReference>
<reference evidence="10 12" key="1">
    <citation type="submission" date="2017-11" db="EMBL/GenBank/DDBJ databases">
        <title>Comparitive Functional Genomics of Dry Heat Resistant strains isolated from the Viking Spacecraft.</title>
        <authorList>
            <person name="Seuylemezian A."/>
            <person name="Cooper K."/>
            <person name="Vaishampayan P."/>
        </authorList>
    </citation>
    <scope>NUCLEOTIDE SEQUENCE [LARGE SCALE GENOMIC DNA]</scope>
    <source>
        <strain evidence="10 12">M4.6</strain>
    </source>
</reference>
<reference evidence="11 13" key="2">
    <citation type="submission" date="2017-12" db="EMBL/GenBank/DDBJ databases">
        <title>Comparative Functional Genomics of Dry Heat Resistant strains isolated from the Viking Spacecraft.</title>
        <authorList>
            <person name="Seuylemezian A."/>
            <person name="Cooper K."/>
            <person name="Vaishampayan P."/>
        </authorList>
    </citation>
    <scope>NUCLEOTIDE SEQUENCE [LARGE SCALE GENOMIC DNA]</scope>
    <source>
        <strain evidence="11 13">ATCC 29669</strain>
    </source>
</reference>
<protein>
    <recommendedName>
        <fullName evidence="5">Cyanophycinase</fullName>
        <ecNumber evidence="4">3.4.15.6</ecNumber>
    </recommendedName>
</protein>
<dbReference type="SUPFAM" id="SSF52317">
    <property type="entry name" value="Class I glutamine amidotransferase-like"/>
    <property type="match status" value="1"/>
</dbReference>
<evidence type="ECO:0000256" key="7">
    <source>
        <dbReference type="ARBA" id="ARBA00022801"/>
    </source>
</evidence>
<dbReference type="OrthoDB" id="9799980at2"/>
<proteinExistence type="inferred from homology"/>
<dbReference type="Pfam" id="PF03575">
    <property type="entry name" value="Peptidase_S51"/>
    <property type="match status" value="1"/>
</dbReference>
<organism evidence="10 12">
    <name type="scientific">Bacillus canaveralius</name>
    <dbReference type="NCBI Taxonomy" id="1403243"/>
    <lineage>
        <taxon>Bacteria</taxon>
        <taxon>Bacillati</taxon>
        <taxon>Bacillota</taxon>
        <taxon>Bacilli</taxon>
        <taxon>Bacillales</taxon>
        <taxon>Bacillaceae</taxon>
        <taxon>Bacillus</taxon>
    </lineage>
</organism>
<dbReference type="AlphaFoldDB" id="A0A2N5GKR9"/>
<dbReference type="Proteomes" id="UP000235114">
    <property type="component" value="Unassembled WGS sequence"/>
</dbReference>
<comment type="function">
    <text evidence="2">Exopeptidase that catalyzes the hydrolytic cleavage of multi-L-arginyl-poly-L-aspartic acid (cyanophycin; a water-insoluble reserve polymer) into aspartate-arginine dipeptides.</text>
</comment>
<evidence type="ECO:0000313" key="13">
    <source>
        <dbReference type="Proteomes" id="UP000235114"/>
    </source>
</evidence>
<evidence type="ECO:0000256" key="3">
    <source>
        <dbReference type="ARBA" id="ARBA00006534"/>
    </source>
</evidence>
<comment type="catalytic activity">
    <reaction evidence="1">
        <text>[L-4-(L-arginin-2-N-yl)aspartate](n) + H2O = [L-4-(L-arginin-2-N-yl)aspartate](n-1) + L-4-(L-arginin-2-N-yl)aspartate</text>
        <dbReference type="Rhea" id="RHEA:12845"/>
        <dbReference type="Rhea" id="RHEA-COMP:13728"/>
        <dbReference type="Rhea" id="RHEA-COMP:13734"/>
        <dbReference type="ChEBI" id="CHEBI:15377"/>
        <dbReference type="ChEBI" id="CHEBI:137986"/>
        <dbReference type="ChEBI" id="CHEBI:137991"/>
        <dbReference type="EC" id="3.4.15.6"/>
    </reaction>
</comment>
<evidence type="ECO:0000256" key="4">
    <source>
        <dbReference type="ARBA" id="ARBA00013115"/>
    </source>
</evidence>
<dbReference type="EMBL" id="PGVD01000025">
    <property type="protein sequence ID" value="PLR97977.1"/>
    <property type="molecule type" value="Genomic_DNA"/>
</dbReference>
<comment type="caution">
    <text evidence="10">The sequence shown here is derived from an EMBL/GenBank/DDBJ whole genome shotgun (WGS) entry which is preliminary data.</text>
</comment>
<feature type="active site" description="Charge relay system" evidence="9">
    <location>
        <position position="197"/>
    </location>
</feature>
<name>A0A2N5GKR9_9BACI</name>
<dbReference type="GO" id="GO:0008236">
    <property type="term" value="F:serine-type peptidase activity"/>
    <property type="evidence" value="ECO:0007669"/>
    <property type="project" value="UniProtKB-KW"/>
</dbReference>
<gene>
    <name evidence="10" type="ORF">CU635_13190</name>
    <name evidence="11" type="ORF">CVD25_09150</name>
</gene>
<evidence type="ECO:0000313" key="12">
    <source>
        <dbReference type="Proteomes" id="UP000234951"/>
    </source>
</evidence>
<dbReference type="InterPro" id="IPR005320">
    <property type="entry name" value="Peptidase_S51"/>
</dbReference>
<evidence type="ECO:0000256" key="5">
    <source>
        <dbReference type="ARBA" id="ARBA00015719"/>
    </source>
</evidence>